<feature type="region of interest" description="Disordered" evidence="2">
    <location>
        <begin position="847"/>
        <end position="871"/>
    </location>
</feature>
<dbReference type="OrthoDB" id="3052721at2759"/>
<feature type="coiled-coil region" evidence="1">
    <location>
        <begin position="42"/>
        <end position="164"/>
    </location>
</feature>
<dbReference type="Proteomes" id="UP000001194">
    <property type="component" value="Unassembled WGS sequence"/>
</dbReference>
<dbReference type="HOGENOM" id="CLU_006824_1_0_1"/>
<dbReference type="RefSeq" id="XP_001888194.1">
    <property type="nucleotide sequence ID" value="XM_001888159.1"/>
</dbReference>
<dbReference type="AlphaFoldDB" id="B0DWA1"/>
<sequence length="916" mass="103303">MAPGTARKWQAAVAHLRGQEVIAEKRAAFASETATDDLWNSLQAANSRIKELENLLADRDTECHRLKSELDKANQELHMHKDSSALWQEKHGKTYHELRMQRQTSKRGQQKLTQLQNQVEILKTAEKETSKQLLRGSHESHKAIALLQKQNDTLHNELSMAMARWTLQLEKSHAKLAESNSDLKTLCNKASKLRKAVKHVHYLMQKGVFTEETRNVVCLLVKAGCSQNLVGEVISTVLKSAGITGVGSISRTSVSRILHEGYFAAQIQLGYEMEKAESMTFSADGTGHHSINYNSRHVHLIAEDYTSPEGSSKQRVTRTFGIQSSKDGSSEEAIADWESGLKKIIDLYNKSPLGKHSGGLLNFINLLIKLAGMSTDHCSKEKKDAQLLETLKAWAVDQHLGEEKMLEMPLEEVCDYFKKAEEEMIRKAGGVNKWNKLSDIKKAERKAKMIEEAVAQLGKEEFDNLSDEEKHVFRLFIWAGCGCHKDLNTIQGGYLAMAAWWIENELEEECPVLLANRDNDPVVQERDTALEKGDTPTPAQDRAFHKSTRGAIKTAEIAGAIFNHKDSKRGHHDIFRYWWWEHVGVPFTFPDTSNNQFQSYCNAAAALILYGDEFKDFLESLHINKQNPTLNHMESNLWKALHCTSTVTELAVLAIYAEAVSYPYMKAIRTSDAQKKNMLDLGPFHSCVYDHMQKIIANPNILIGKDLDLSESYKTATLDGEKWQNPAVIKKIFDLIPTLPHFCNLLIAFFKGAAQTWEHFTSEFAPGGLIDEATAEERELAHMPATNDENEEQIAQLELVFNKEKIPELKGAPNLKQGPMPTKVADIRKALVDAIDLHTNGAWKLVQDEESESENINLSEEEGDEEDEEDGWEDIEGYETLLHHFECIRKTKGNGHNSFWNWISGCAPPMSPRLLA</sequence>
<reference evidence="3 4" key="1">
    <citation type="journal article" date="2008" name="Nature">
        <title>The genome of Laccaria bicolor provides insights into mycorrhizal symbiosis.</title>
        <authorList>
            <person name="Martin F."/>
            <person name="Aerts A."/>
            <person name="Ahren D."/>
            <person name="Brun A."/>
            <person name="Danchin E.G.J."/>
            <person name="Duchaussoy F."/>
            <person name="Gibon J."/>
            <person name="Kohler A."/>
            <person name="Lindquist E."/>
            <person name="Pereda V."/>
            <person name="Salamov A."/>
            <person name="Shapiro H.J."/>
            <person name="Wuyts J."/>
            <person name="Blaudez D."/>
            <person name="Buee M."/>
            <person name="Brokstein P."/>
            <person name="Canbaeck B."/>
            <person name="Cohen D."/>
            <person name="Courty P.E."/>
            <person name="Coutinho P.M."/>
            <person name="Delaruelle C."/>
            <person name="Detter J.C."/>
            <person name="Deveau A."/>
            <person name="DiFazio S."/>
            <person name="Duplessis S."/>
            <person name="Fraissinet-Tachet L."/>
            <person name="Lucic E."/>
            <person name="Frey-Klett P."/>
            <person name="Fourrey C."/>
            <person name="Feussner I."/>
            <person name="Gay G."/>
            <person name="Grimwood J."/>
            <person name="Hoegger P.J."/>
            <person name="Jain P."/>
            <person name="Kilaru S."/>
            <person name="Labbe J."/>
            <person name="Lin Y.C."/>
            <person name="Legue V."/>
            <person name="Le Tacon F."/>
            <person name="Marmeisse R."/>
            <person name="Melayah D."/>
            <person name="Montanini B."/>
            <person name="Muratet M."/>
            <person name="Nehls U."/>
            <person name="Niculita-Hirzel H."/>
            <person name="Oudot-Le Secq M.P."/>
            <person name="Peter M."/>
            <person name="Quesneville H."/>
            <person name="Rajashekar B."/>
            <person name="Reich M."/>
            <person name="Rouhier N."/>
            <person name="Schmutz J."/>
            <person name="Yin T."/>
            <person name="Chalot M."/>
            <person name="Henrissat B."/>
            <person name="Kuees U."/>
            <person name="Lucas S."/>
            <person name="Van de Peer Y."/>
            <person name="Podila G.K."/>
            <person name="Polle A."/>
            <person name="Pukkila P.J."/>
            <person name="Richardson P.M."/>
            <person name="Rouze P."/>
            <person name="Sanders I.R."/>
            <person name="Stajich J.E."/>
            <person name="Tunlid A."/>
            <person name="Tuskan G."/>
            <person name="Grigoriev I.V."/>
        </authorList>
    </citation>
    <scope>NUCLEOTIDE SEQUENCE [LARGE SCALE GENOMIC DNA]</scope>
    <source>
        <strain evidence="4">S238N-H82 / ATCC MYA-4686</strain>
    </source>
</reference>
<dbReference type="InParanoid" id="B0DWA1"/>
<evidence type="ECO:0000313" key="3">
    <source>
        <dbReference type="EMBL" id="EDR01152.1"/>
    </source>
</evidence>
<keyword evidence="1" id="KW-0175">Coiled coil</keyword>
<evidence type="ECO:0000256" key="2">
    <source>
        <dbReference type="SAM" id="MobiDB-lite"/>
    </source>
</evidence>
<dbReference type="KEGG" id="lbc:LACBIDRAFT_333549"/>
<gene>
    <name evidence="3" type="ORF">LACBIDRAFT_333549</name>
</gene>
<evidence type="ECO:0000256" key="1">
    <source>
        <dbReference type="SAM" id="Coils"/>
    </source>
</evidence>
<feature type="compositionally biased region" description="Acidic residues" evidence="2">
    <location>
        <begin position="848"/>
        <end position="871"/>
    </location>
</feature>
<dbReference type="Gene3D" id="1.20.5.490">
    <property type="entry name" value="Single helix bin"/>
    <property type="match status" value="1"/>
</dbReference>
<keyword evidence="4" id="KW-1185">Reference proteome</keyword>
<protein>
    <submittedName>
        <fullName evidence="3">Uncharacterized protein</fullName>
    </submittedName>
</protein>
<evidence type="ECO:0000313" key="4">
    <source>
        <dbReference type="Proteomes" id="UP000001194"/>
    </source>
</evidence>
<organism evidence="4">
    <name type="scientific">Laccaria bicolor (strain S238N-H82 / ATCC MYA-4686)</name>
    <name type="common">Bicoloured deceiver</name>
    <name type="synonym">Laccaria laccata var. bicolor</name>
    <dbReference type="NCBI Taxonomy" id="486041"/>
    <lineage>
        <taxon>Eukaryota</taxon>
        <taxon>Fungi</taxon>
        <taxon>Dikarya</taxon>
        <taxon>Basidiomycota</taxon>
        <taxon>Agaricomycotina</taxon>
        <taxon>Agaricomycetes</taxon>
        <taxon>Agaricomycetidae</taxon>
        <taxon>Agaricales</taxon>
        <taxon>Agaricineae</taxon>
        <taxon>Hydnangiaceae</taxon>
        <taxon>Laccaria</taxon>
    </lineage>
</organism>
<accession>B0DWA1</accession>
<dbReference type="EMBL" id="DS547142">
    <property type="protein sequence ID" value="EDR01152.1"/>
    <property type="molecule type" value="Genomic_DNA"/>
</dbReference>
<proteinExistence type="predicted"/>
<dbReference type="GeneID" id="6083841"/>
<name>B0DWA1_LACBS</name>